<evidence type="ECO:0000256" key="6">
    <source>
        <dbReference type="ARBA" id="ARBA00023098"/>
    </source>
</evidence>
<feature type="transmembrane region" description="Helical" evidence="10">
    <location>
        <begin position="109"/>
        <end position="133"/>
    </location>
</feature>
<evidence type="ECO:0000256" key="9">
    <source>
        <dbReference type="ARBA" id="ARBA00023264"/>
    </source>
</evidence>
<comment type="subunit">
    <text evidence="10">Probably interacts with PlsX.</text>
</comment>
<comment type="caution">
    <text evidence="11">The sequence shown here is derived from an EMBL/GenBank/DDBJ whole genome shotgun (WGS) entry which is preliminary data.</text>
</comment>
<dbReference type="EC" id="2.3.1.275" evidence="10"/>
<evidence type="ECO:0000256" key="3">
    <source>
        <dbReference type="ARBA" id="ARBA00022679"/>
    </source>
</evidence>
<dbReference type="RefSeq" id="WP_209528026.1">
    <property type="nucleotide sequence ID" value="NZ_JAEEGA010000007.1"/>
</dbReference>
<dbReference type="GO" id="GO:0043772">
    <property type="term" value="F:acyl-phosphate glycerol-3-phosphate acyltransferase activity"/>
    <property type="evidence" value="ECO:0007669"/>
    <property type="project" value="UniProtKB-UniRule"/>
</dbReference>
<evidence type="ECO:0000313" key="12">
    <source>
        <dbReference type="Proteomes" id="UP000674938"/>
    </source>
</evidence>
<name>A0A940SWT9_9ENTE</name>
<sequence length="209" mass="22717">MKIALMVIIGYLLGSIPSGVWIGKVFFKKDVRDFGSGNSGTTNTFRVLGKKAGIAVLLMDILKGTLATSLPLFFDSSINPLWIGLSAVMGHTFPLFAKFKGGKAVATSAGMLLGYNPLFFLFSATIFVITLLLTSMVSLASMISAVLITLSTIILPFVWPAILPEFNWLLTLIACGLTVFIFIRHKENIVRIKNGTENRVPFGLNKAKK</sequence>
<evidence type="ECO:0000256" key="4">
    <source>
        <dbReference type="ARBA" id="ARBA00022692"/>
    </source>
</evidence>
<evidence type="ECO:0000256" key="8">
    <source>
        <dbReference type="ARBA" id="ARBA00023209"/>
    </source>
</evidence>
<evidence type="ECO:0000256" key="2">
    <source>
        <dbReference type="ARBA" id="ARBA00022516"/>
    </source>
</evidence>
<organism evidence="11 12">
    <name type="scientific">Vagococcus allomyrinae</name>
    <dbReference type="NCBI Taxonomy" id="2794353"/>
    <lineage>
        <taxon>Bacteria</taxon>
        <taxon>Bacillati</taxon>
        <taxon>Bacillota</taxon>
        <taxon>Bacilli</taxon>
        <taxon>Lactobacillales</taxon>
        <taxon>Enterococcaceae</taxon>
        <taxon>Vagococcus</taxon>
    </lineage>
</organism>
<evidence type="ECO:0000313" key="11">
    <source>
        <dbReference type="EMBL" id="MBP1041698.1"/>
    </source>
</evidence>
<keyword evidence="3 10" id="KW-0808">Transferase</keyword>
<keyword evidence="6 10" id="KW-0443">Lipid metabolism</keyword>
<feature type="transmembrane region" description="Helical" evidence="10">
    <location>
        <begin position="166"/>
        <end position="183"/>
    </location>
</feature>
<evidence type="ECO:0000256" key="10">
    <source>
        <dbReference type="HAMAP-Rule" id="MF_01043"/>
    </source>
</evidence>
<dbReference type="GO" id="GO:0008654">
    <property type="term" value="P:phospholipid biosynthetic process"/>
    <property type="evidence" value="ECO:0007669"/>
    <property type="project" value="UniProtKB-UniRule"/>
</dbReference>
<dbReference type="GO" id="GO:0005886">
    <property type="term" value="C:plasma membrane"/>
    <property type="evidence" value="ECO:0007669"/>
    <property type="project" value="UniProtKB-SubCell"/>
</dbReference>
<dbReference type="Pfam" id="PF02660">
    <property type="entry name" value="G3P_acyltransf"/>
    <property type="match status" value="1"/>
</dbReference>
<reference evidence="11" key="1">
    <citation type="submission" date="2020-12" db="EMBL/GenBank/DDBJ databases">
        <title>Vagococcus allomyrinae sp. nov. and Enterococcus lavae sp. nov., isolated from the larvae of Allomyrina dichotoma.</title>
        <authorList>
            <person name="Lee S.D."/>
        </authorList>
    </citation>
    <scope>NUCLEOTIDE SEQUENCE</scope>
    <source>
        <strain evidence="11">BWB3-3</strain>
    </source>
</reference>
<evidence type="ECO:0000256" key="1">
    <source>
        <dbReference type="ARBA" id="ARBA00022475"/>
    </source>
</evidence>
<keyword evidence="9 10" id="KW-1208">Phospholipid metabolism</keyword>
<dbReference type="NCBIfam" id="TIGR00023">
    <property type="entry name" value="glycerol-3-phosphate 1-O-acyltransferase PlsY"/>
    <property type="match status" value="1"/>
</dbReference>
<keyword evidence="5 10" id="KW-1133">Transmembrane helix</keyword>
<comment type="similarity">
    <text evidence="10">Belongs to the PlsY family.</text>
</comment>
<dbReference type="HAMAP" id="MF_01043">
    <property type="entry name" value="PlsY"/>
    <property type="match status" value="1"/>
</dbReference>
<dbReference type="EMBL" id="JAEEGA010000007">
    <property type="protein sequence ID" value="MBP1041698.1"/>
    <property type="molecule type" value="Genomic_DNA"/>
</dbReference>
<comment type="subcellular location">
    <subcellularLocation>
        <location evidence="10">Cell membrane</location>
        <topology evidence="10">Multi-pass membrane protein</topology>
    </subcellularLocation>
</comment>
<keyword evidence="4 10" id="KW-0812">Transmembrane</keyword>
<dbReference type="InterPro" id="IPR003811">
    <property type="entry name" value="G3P_acylTferase_PlsY"/>
</dbReference>
<accession>A0A940SWT9</accession>
<dbReference type="SMART" id="SM01207">
    <property type="entry name" value="G3P_acyltransf"/>
    <property type="match status" value="1"/>
</dbReference>
<feature type="transmembrane region" description="Helical" evidence="10">
    <location>
        <begin position="6"/>
        <end position="27"/>
    </location>
</feature>
<evidence type="ECO:0000256" key="7">
    <source>
        <dbReference type="ARBA" id="ARBA00023136"/>
    </source>
</evidence>
<keyword evidence="7 10" id="KW-0472">Membrane</keyword>
<evidence type="ECO:0000256" key="5">
    <source>
        <dbReference type="ARBA" id="ARBA00022989"/>
    </source>
</evidence>
<keyword evidence="8 10" id="KW-0594">Phospholipid biosynthesis</keyword>
<comment type="catalytic activity">
    <reaction evidence="10">
        <text>an acyl phosphate + sn-glycerol 3-phosphate = a 1-acyl-sn-glycero-3-phosphate + phosphate</text>
        <dbReference type="Rhea" id="RHEA:34075"/>
        <dbReference type="ChEBI" id="CHEBI:43474"/>
        <dbReference type="ChEBI" id="CHEBI:57597"/>
        <dbReference type="ChEBI" id="CHEBI:57970"/>
        <dbReference type="ChEBI" id="CHEBI:59918"/>
        <dbReference type="EC" id="2.3.1.275"/>
    </reaction>
</comment>
<keyword evidence="2 10" id="KW-0444">Lipid biosynthesis</keyword>
<feature type="transmembrane region" description="Helical" evidence="10">
    <location>
        <begin position="139"/>
        <end position="159"/>
    </location>
</feature>
<dbReference type="PANTHER" id="PTHR30309:SF0">
    <property type="entry name" value="GLYCEROL-3-PHOSPHATE ACYLTRANSFERASE-RELATED"/>
    <property type="match status" value="1"/>
</dbReference>
<protein>
    <recommendedName>
        <fullName evidence="10">Glycerol-3-phosphate acyltransferase</fullName>
    </recommendedName>
    <alternativeName>
        <fullName evidence="10">Acyl-PO4 G3P acyltransferase</fullName>
    </alternativeName>
    <alternativeName>
        <fullName evidence="10">Acyl-phosphate--glycerol-3-phosphate acyltransferase</fullName>
    </alternativeName>
    <alternativeName>
        <fullName evidence="10">G3P acyltransferase</fullName>
        <shortName evidence="10">GPAT</shortName>
        <ecNumber evidence="10">2.3.1.275</ecNumber>
    </alternativeName>
    <alternativeName>
        <fullName evidence="10">Lysophosphatidic acid synthase</fullName>
        <shortName evidence="10">LPA synthase</shortName>
    </alternativeName>
</protein>
<feature type="transmembrane region" description="Helical" evidence="10">
    <location>
        <begin position="54"/>
        <end position="74"/>
    </location>
</feature>
<dbReference type="AlphaFoldDB" id="A0A940SWT9"/>
<keyword evidence="1 10" id="KW-1003">Cell membrane</keyword>
<keyword evidence="12" id="KW-1185">Reference proteome</keyword>
<comment type="function">
    <text evidence="10">Catalyzes the transfer of an acyl group from acyl-phosphate (acyl-PO(4)) to glycerol-3-phosphate (G3P) to form lysophosphatidic acid (LPA). This enzyme utilizes acyl-phosphate as fatty acyl donor, but not acyl-CoA or acyl-ACP.</text>
</comment>
<gene>
    <name evidence="10 11" type="primary">plsY</name>
    <name evidence="11" type="ORF">I6N95_11830</name>
</gene>
<proteinExistence type="inferred from homology"/>
<dbReference type="PANTHER" id="PTHR30309">
    <property type="entry name" value="INNER MEMBRANE PROTEIN YGIH"/>
    <property type="match status" value="1"/>
</dbReference>
<dbReference type="Proteomes" id="UP000674938">
    <property type="component" value="Unassembled WGS sequence"/>
</dbReference>
<comment type="pathway">
    <text evidence="10">Lipid metabolism; phospholipid metabolism.</text>
</comment>